<dbReference type="SUPFAM" id="SSF57756">
    <property type="entry name" value="Retrovirus zinc finger-like domains"/>
    <property type="match status" value="2"/>
</dbReference>
<sequence>LGERTDRFSCYKCHEKGHYARNCPTQGDSGRRGEIFGCYNCGHAGHFARECPSGRHGRFSGSYGGRGNRNIECYQCGGSFLTISAQSVGNYCTGHLARECPSERRGAQKCFKCGKPGHFSRDCTDQSQDQKRCYTCHQAGHISRDCPQNSSDSRND</sequence>
<feature type="domain" description="CCHC-type" evidence="2">
    <location>
        <begin position="38"/>
        <end position="53"/>
    </location>
</feature>
<evidence type="ECO:0000259" key="2">
    <source>
        <dbReference type="PROSITE" id="PS50158"/>
    </source>
</evidence>
<evidence type="ECO:0000313" key="3">
    <source>
        <dbReference type="WBParaSite" id="EVEC_0000311201-mRNA-1"/>
    </source>
</evidence>
<reference evidence="3" key="1">
    <citation type="submission" date="2017-02" db="UniProtKB">
        <authorList>
            <consortium name="WormBaseParasite"/>
        </authorList>
    </citation>
    <scope>IDENTIFICATION</scope>
</reference>
<dbReference type="InterPro" id="IPR051714">
    <property type="entry name" value="Znf_CCHC_NABP"/>
</dbReference>
<dbReference type="InterPro" id="IPR001878">
    <property type="entry name" value="Znf_CCHC"/>
</dbReference>
<dbReference type="GO" id="GO:0008270">
    <property type="term" value="F:zinc ion binding"/>
    <property type="evidence" value="ECO:0007669"/>
    <property type="project" value="UniProtKB-KW"/>
</dbReference>
<dbReference type="Pfam" id="PF00098">
    <property type="entry name" value="zf-CCHC"/>
    <property type="match status" value="4"/>
</dbReference>
<keyword evidence="1" id="KW-0862">Zinc</keyword>
<feature type="domain" description="CCHC-type" evidence="2">
    <location>
        <begin position="132"/>
        <end position="148"/>
    </location>
</feature>
<dbReference type="PROSITE" id="PS50158">
    <property type="entry name" value="ZF_CCHC"/>
    <property type="match status" value="4"/>
</dbReference>
<name>A0A0N4UZP9_ENTVE</name>
<feature type="domain" description="CCHC-type" evidence="2">
    <location>
        <begin position="10"/>
        <end position="24"/>
    </location>
</feature>
<dbReference type="AlphaFoldDB" id="A0A0N4UZP9"/>
<dbReference type="GO" id="GO:0003676">
    <property type="term" value="F:nucleic acid binding"/>
    <property type="evidence" value="ECO:0007669"/>
    <property type="project" value="InterPro"/>
</dbReference>
<organism evidence="3">
    <name type="scientific">Enterobius vermicularis</name>
    <name type="common">Human pinworm</name>
    <dbReference type="NCBI Taxonomy" id="51028"/>
    <lineage>
        <taxon>Eukaryota</taxon>
        <taxon>Metazoa</taxon>
        <taxon>Ecdysozoa</taxon>
        <taxon>Nematoda</taxon>
        <taxon>Chromadorea</taxon>
        <taxon>Rhabditida</taxon>
        <taxon>Spirurina</taxon>
        <taxon>Oxyuridomorpha</taxon>
        <taxon>Oxyuroidea</taxon>
        <taxon>Oxyuridae</taxon>
        <taxon>Enterobius</taxon>
    </lineage>
</organism>
<proteinExistence type="predicted"/>
<protein>
    <submittedName>
        <fullName evidence="3">CCHC-type domain-containing protein</fullName>
    </submittedName>
</protein>
<dbReference type="Gene3D" id="4.10.60.10">
    <property type="entry name" value="Zinc finger, CCHC-type"/>
    <property type="match status" value="4"/>
</dbReference>
<evidence type="ECO:0000256" key="1">
    <source>
        <dbReference type="PROSITE-ProRule" id="PRU00047"/>
    </source>
</evidence>
<dbReference type="GO" id="GO:0019899">
    <property type="term" value="F:enzyme binding"/>
    <property type="evidence" value="ECO:0007669"/>
    <property type="project" value="UniProtKB-ARBA"/>
</dbReference>
<keyword evidence="1" id="KW-0863">Zinc-finger</keyword>
<feature type="domain" description="CCHC-type" evidence="2">
    <location>
        <begin position="109"/>
        <end position="125"/>
    </location>
</feature>
<keyword evidence="1" id="KW-0479">Metal-binding</keyword>
<dbReference type="WBParaSite" id="EVEC_0000311201-mRNA-1">
    <property type="protein sequence ID" value="EVEC_0000311201-mRNA-1"/>
    <property type="gene ID" value="EVEC_0000311201"/>
</dbReference>
<dbReference type="InterPro" id="IPR036875">
    <property type="entry name" value="Znf_CCHC_sf"/>
</dbReference>
<dbReference type="SMART" id="SM00343">
    <property type="entry name" value="ZnF_C2HC"/>
    <property type="match status" value="5"/>
</dbReference>
<dbReference type="PANTHER" id="PTHR23002">
    <property type="entry name" value="ZINC FINGER CCHC DOMAIN CONTAINING PROTEIN"/>
    <property type="match status" value="1"/>
</dbReference>
<accession>A0A0N4UZP9</accession>